<keyword evidence="1" id="KW-1133">Transmembrane helix</keyword>
<dbReference type="GO" id="GO:0006352">
    <property type="term" value="P:DNA-templated transcription initiation"/>
    <property type="evidence" value="ECO:0007669"/>
    <property type="project" value="InterPro"/>
</dbReference>
<dbReference type="InterPro" id="IPR013325">
    <property type="entry name" value="RNA_pol_sigma_r2"/>
</dbReference>
<organism evidence="2 3">
    <name type="scientific">Hespellia stercorisuis DSM 15480</name>
    <dbReference type="NCBI Taxonomy" id="1121950"/>
    <lineage>
        <taxon>Bacteria</taxon>
        <taxon>Bacillati</taxon>
        <taxon>Bacillota</taxon>
        <taxon>Clostridia</taxon>
        <taxon>Lachnospirales</taxon>
        <taxon>Lachnospiraceae</taxon>
        <taxon>Hespellia</taxon>
    </lineage>
</organism>
<accession>A0A1M6SKS2</accession>
<name>A0A1M6SKS2_9FIRM</name>
<gene>
    <name evidence="2" type="ORF">SAMN02745243_02971</name>
</gene>
<keyword evidence="1" id="KW-0812">Transmembrane</keyword>
<keyword evidence="1" id="KW-0472">Membrane</keyword>
<keyword evidence="3" id="KW-1185">Reference proteome</keyword>
<proteinExistence type="predicted"/>
<reference evidence="2 3" key="1">
    <citation type="submission" date="2016-11" db="EMBL/GenBank/DDBJ databases">
        <authorList>
            <person name="Jaros S."/>
            <person name="Januszkiewicz K."/>
            <person name="Wedrychowicz H."/>
        </authorList>
    </citation>
    <scope>NUCLEOTIDE SEQUENCE [LARGE SCALE GENOMIC DNA]</scope>
    <source>
        <strain evidence="2 3">DSM 15480</strain>
    </source>
</reference>
<dbReference type="AlphaFoldDB" id="A0A1M6SKS2"/>
<dbReference type="GO" id="GO:0003700">
    <property type="term" value="F:DNA-binding transcription factor activity"/>
    <property type="evidence" value="ECO:0007669"/>
    <property type="project" value="InterPro"/>
</dbReference>
<evidence type="ECO:0000313" key="2">
    <source>
        <dbReference type="EMBL" id="SHK45246.1"/>
    </source>
</evidence>
<feature type="transmembrane region" description="Helical" evidence="1">
    <location>
        <begin position="149"/>
        <end position="167"/>
    </location>
</feature>
<sequence>MADLDYPYLARLVQKTLQGNSNAFAELYAATYQRQYRLAYNYFHDPYVSQDTLKQLYILVLAHLDELKDPQLFIDWLDQINHQICQQISANVAAPKFHDIRAARLDVKNASILLSSILESCGYEANSMPLSAIDGFQAYRKENYILQKAILVIVIACLLLTPLLFVIPKVHVEEASRTNSQIFYRIGVHSLLRVKSVTATLGGTPLDVYETAFKVYTIAPEENGTVTATVTLENGQYVTRTIDVTAVDTTAPSIVSQEVIDSRLVLSLSDDGSGIDFEKIKAFSGGGSPVSMESFDEATGVVEFDNSKTPLELFIPDKAGNTTHTTVGAVSP</sequence>
<dbReference type="Gene3D" id="1.10.1740.10">
    <property type="match status" value="1"/>
</dbReference>
<dbReference type="RefSeq" id="WP_073111856.1">
    <property type="nucleotide sequence ID" value="NZ_FQZY01000050.1"/>
</dbReference>
<protein>
    <submittedName>
        <fullName evidence="2">Uncharacterized protein</fullName>
    </submittedName>
</protein>
<evidence type="ECO:0000313" key="3">
    <source>
        <dbReference type="Proteomes" id="UP000184301"/>
    </source>
</evidence>
<evidence type="ECO:0000256" key="1">
    <source>
        <dbReference type="SAM" id="Phobius"/>
    </source>
</evidence>
<dbReference type="OrthoDB" id="1918609at2"/>
<dbReference type="STRING" id="1121950.SAMN02745243_02971"/>
<dbReference type="EMBL" id="FQZY01000050">
    <property type="protein sequence ID" value="SHK45246.1"/>
    <property type="molecule type" value="Genomic_DNA"/>
</dbReference>
<dbReference type="Proteomes" id="UP000184301">
    <property type="component" value="Unassembled WGS sequence"/>
</dbReference>
<dbReference type="SUPFAM" id="SSF88946">
    <property type="entry name" value="Sigma2 domain of RNA polymerase sigma factors"/>
    <property type="match status" value="1"/>
</dbReference>